<reference evidence="12 13" key="1">
    <citation type="submission" date="2020-04" db="EMBL/GenBank/DDBJ databases">
        <authorList>
            <person name="Alioto T."/>
            <person name="Alioto T."/>
            <person name="Gomez Garrido J."/>
        </authorList>
    </citation>
    <scope>NUCLEOTIDE SEQUENCE [LARGE SCALE GENOMIC DNA]</scope>
</reference>
<keyword evidence="13" id="KW-1185">Reference proteome</keyword>
<keyword evidence="5 11" id="KW-0679">Respiratory chain</keyword>
<gene>
    <name evidence="12" type="ORF">CLODIP_2_CD02620</name>
</gene>
<keyword evidence="6 11" id="KW-0999">Mitochondrion inner membrane</keyword>
<proteinExistence type="inferred from homology"/>
<comment type="caution">
    <text evidence="12">The sequence shown here is derived from an EMBL/GenBank/DDBJ whole genome shotgun (WGS) entry which is preliminary data.</text>
</comment>
<dbReference type="PANTHER" id="PTHR12219:SF8">
    <property type="entry name" value="NADH DEHYDROGENASE [UBIQUINONE] IRON-SULFUR PROTEIN 4, MITOCHONDRIAL"/>
    <property type="match status" value="1"/>
</dbReference>
<dbReference type="FunFam" id="3.30.160.190:FF:000001">
    <property type="entry name" value="NADH-ubiquinone oxidoreductase 21 kDa subunit mitochondrial"/>
    <property type="match status" value="1"/>
</dbReference>
<organism evidence="12 13">
    <name type="scientific">Cloeon dipterum</name>
    <dbReference type="NCBI Taxonomy" id="197152"/>
    <lineage>
        <taxon>Eukaryota</taxon>
        <taxon>Metazoa</taxon>
        <taxon>Ecdysozoa</taxon>
        <taxon>Arthropoda</taxon>
        <taxon>Hexapoda</taxon>
        <taxon>Insecta</taxon>
        <taxon>Pterygota</taxon>
        <taxon>Palaeoptera</taxon>
        <taxon>Ephemeroptera</taxon>
        <taxon>Pisciforma</taxon>
        <taxon>Baetidae</taxon>
        <taxon>Cloeon</taxon>
    </lineage>
</organism>
<evidence type="ECO:0000256" key="10">
    <source>
        <dbReference type="ARBA" id="ARBA00023136"/>
    </source>
</evidence>
<name>A0A8S1CKX3_9INSE</name>
<evidence type="ECO:0000256" key="4">
    <source>
        <dbReference type="ARBA" id="ARBA00022448"/>
    </source>
</evidence>
<evidence type="ECO:0000256" key="5">
    <source>
        <dbReference type="ARBA" id="ARBA00022660"/>
    </source>
</evidence>
<dbReference type="AlphaFoldDB" id="A0A8S1CKX3"/>
<sequence length="190" mass="21824">MASNLVLISRQLRQKLSNCGTLSVARTTLIRAGFASDVSNLKDTQKDAKELLASPEEQAHRKQMEGYITVDAKVDISPVTGVPEEHIKNRRVRIFVPAKNAMQSGTDNIKAWQMEFETRERWENPLMGWTSTGDPLSNMKIQFKDKEDAIDYCEKNGWKWYVQEANTKTPKPRSYGMNFHWSKRSRVSTK</sequence>
<evidence type="ECO:0000256" key="6">
    <source>
        <dbReference type="ARBA" id="ARBA00022792"/>
    </source>
</evidence>
<dbReference type="OrthoDB" id="3089at2759"/>
<evidence type="ECO:0000313" key="12">
    <source>
        <dbReference type="EMBL" id="CAB3369560.1"/>
    </source>
</evidence>
<dbReference type="EMBL" id="CADEPI010000046">
    <property type="protein sequence ID" value="CAB3369560.1"/>
    <property type="molecule type" value="Genomic_DNA"/>
</dbReference>
<keyword evidence="8 11" id="KW-0249">Electron transport</keyword>
<dbReference type="InterPro" id="IPR038532">
    <property type="entry name" value="NDUFS4-like_sf"/>
</dbReference>
<dbReference type="Proteomes" id="UP000494165">
    <property type="component" value="Unassembled WGS sequence"/>
</dbReference>
<dbReference type="Gene3D" id="3.30.160.190">
    <property type="entry name" value="atu1810 like domain"/>
    <property type="match status" value="1"/>
</dbReference>
<keyword evidence="7 11" id="KW-0809">Transit peptide</keyword>
<keyword evidence="9 11" id="KW-0496">Mitochondrion</keyword>
<evidence type="ECO:0000256" key="2">
    <source>
        <dbReference type="ARBA" id="ARBA00005882"/>
    </source>
</evidence>
<evidence type="ECO:0000256" key="11">
    <source>
        <dbReference type="RuleBase" id="RU367010"/>
    </source>
</evidence>
<evidence type="ECO:0000256" key="1">
    <source>
        <dbReference type="ARBA" id="ARBA00003195"/>
    </source>
</evidence>
<evidence type="ECO:0000313" key="13">
    <source>
        <dbReference type="Proteomes" id="UP000494165"/>
    </source>
</evidence>
<evidence type="ECO:0000256" key="7">
    <source>
        <dbReference type="ARBA" id="ARBA00022946"/>
    </source>
</evidence>
<comment type="subcellular location">
    <subcellularLocation>
        <location evidence="11">Mitochondrion inner membrane</location>
        <topology evidence="11">Peripheral membrane protein</topology>
        <orientation evidence="11">Matrix side</orientation>
    </subcellularLocation>
</comment>
<evidence type="ECO:0000256" key="3">
    <source>
        <dbReference type="ARBA" id="ARBA00015796"/>
    </source>
</evidence>
<dbReference type="PANTHER" id="PTHR12219">
    <property type="entry name" value="NADH-UBIQUINONE OXIDOREDUCTASE"/>
    <property type="match status" value="1"/>
</dbReference>
<keyword evidence="10 11" id="KW-0472">Membrane</keyword>
<accession>A0A8S1CKX3</accession>
<evidence type="ECO:0000256" key="8">
    <source>
        <dbReference type="ARBA" id="ARBA00022982"/>
    </source>
</evidence>
<dbReference type="GO" id="GO:0022900">
    <property type="term" value="P:electron transport chain"/>
    <property type="evidence" value="ECO:0007669"/>
    <property type="project" value="InterPro"/>
</dbReference>
<dbReference type="InterPro" id="IPR006885">
    <property type="entry name" value="NADH_UbQ_FeS_4_mit-like"/>
</dbReference>
<comment type="similarity">
    <text evidence="2 11">Belongs to the complex I NDUFS4 subunit family.</text>
</comment>
<dbReference type="Pfam" id="PF04800">
    <property type="entry name" value="NDUS4"/>
    <property type="match status" value="1"/>
</dbReference>
<keyword evidence="4 11" id="KW-0813">Transport</keyword>
<evidence type="ECO:0000256" key="9">
    <source>
        <dbReference type="ARBA" id="ARBA00023128"/>
    </source>
</evidence>
<dbReference type="GO" id="GO:0005743">
    <property type="term" value="C:mitochondrial inner membrane"/>
    <property type="evidence" value="ECO:0007669"/>
    <property type="project" value="UniProtKB-SubCell"/>
</dbReference>
<protein>
    <recommendedName>
        <fullName evidence="3 11">NADH dehydrogenase [ubiquinone] iron-sulfur protein 4, mitochondrial</fullName>
    </recommendedName>
</protein>
<comment type="function">
    <text evidence="1 11">Accessory subunit of the mitochondrial membrane respiratory chain NADH dehydrogenase (Complex I), that is believed not to be involved in catalysis. Complex I functions in the transfer of electrons from NADH to the respiratory chain. The immediate electron acceptor for the enzyme is believed to be ubiquinone.</text>
</comment>